<proteinExistence type="predicted"/>
<evidence type="ECO:0000259" key="1">
    <source>
        <dbReference type="PROSITE" id="PS50943"/>
    </source>
</evidence>
<name>A0A2W4RIM7_9GAMM</name>
<organism evidence="2 3">
    <name type="scientific">Candidatus Methylumidiphilus alinenensis</name>
    <dbReference type="NCBI Taxonomy" id="2202197"/>
    <lineage>
        <taxon>Bacteria</taxon>
        <taxon>Pseudomonadati</taxon>
        <taxon>Pseudomonadota</taxon>
        <taxon>Gammaproteobacteria</taxon>
        <taxon>Methylococcales</taxon>
        <taxon>Candidatus Methylumidiphilus</taxon>
    </lineage>
</organism>
<dbReference type="GO" id="GO:0003677">
    <property type="term" value="F:DNA binding"/>
    <property type="evidence" value="ECO:0007669"/>
    <property type="project" value="InterPro"/>
</dbReference>
<dbReference type="PROSITE" id="PS50943">
    <property type="entry name" value="HTH_CROC1"/>
    <property type="match status" value="1"/>
</dbReference>
<feature type="domain" description="HTH cro/C1-type" evidence="1">
    <location>
        <begin position="51"/>
        <end position="88"/>
    </location>
</feature>
<dbReference type="SUPFAM" id="SSF47413">
    <property type="entry name" value="lambda repressor-like DNA-binding domains"/>
    <property type="match status" value="1"/>
</dbReference>
<accession>A0A2W4RIM7</accession>
<dbReference type="SMART" id="SM00530">
    <property type="entry name" value="HTH_XRE"/>
    <property type="match status" value="1"/>
</dbReference>
<dbReference type="InterPro" id="IPR001387">
    <property type="entry name" value="Cro/C1-type_HTH"/>
</dbReference>
<dbReference type="CDD" id="cd00093">
    <property type="entry name" value="HTH_XRE"/>
    <property type="match status" value="1"/>
</dbReference>
<sequence length="103" mass="11482">MHEELTPEDARITESCGNVFIDLGFPPHEAEILQLRSDLMNGLALWIRDGGMSQVEAAERLGVSQARISDLVRGKWKKFSLEMLLTLAAKAGMRVRLEMDKAA</sequence>
<evidence type="ECO:0000313" key="2">
    <source>
        <dbReference type="EMBL" id="PZN83751.1"/>
    </source>
</evidence>
<evidence type="ECO:0000313" key="3">
    <source>
        <dbReference type="Proteomes" id="UP000249396"/>
    </source>
</evidence>
<dbReference type="InterPro" id="IPR039554">
    <property type="entry name" value="HigA2-like_HTH"/>
</dbReference>
<gene>
    <name evidence="2" type="ORF">DM484_03855</name>
</gene>
<reference evidence="2 3" key="1">
    <citation type="journal article" date="2018" name="Aquat. Microb. Ecol.">
        <title>Gammaproteobacterial methanotrophs dominate.</title>
        <authorList>
            <person name="Rissanen A.J."/>
            <person name="Saarenheimo J."/>
            <person name="Tiirola M."/>
            <person name="Peura S."/>
            <person name="Aalto S.L."/>
            <person name="Karvinen A."/>
            <person name="Nykanen H."/>
        </authorList>
    </citation>
    <scope>NUCLEOTIDE SEQUENCE [LARGE SCALE GENOMIC DNA]</scope>
    <source>
        <strain evidence="2">AMbin10</strain>
    </source>
</reference>
<dbReference type="InterPro" id="IPR010982">
    <property type="entry name" value="Lambda_DNA-bd_dom_sf"/>
</dbReference>
<comment type="caution">
    <text evidence="2">The sequence shown here is derived from an EMBL/GenBank/DDBJ whole genome shotgun (WGS) entry which is preliminary data.</text>
</comment>
<dbReference type="Proteomes" id="UP000249396">
    <property type="component" value="Unassembled WGS sequence"/>
</dbReference>
<dbReference type="Gene3D" id="1.10.260.40">
    <property type="entry name" value="lambda repressor-like DNA-binding domains"/>
    <property type="match status" value="1"/>
</dbReference>
<protein>
    <submittedName>
        <fullName evidence="2">Transcriptional regulator</fullName>
    </submittedName>
</protein>
<dbReference type="Pfam" id="PF13744">
    <property type="entry name" value="HTH_37"/>
    <property type="match status" value="1"/>
</dbReference>
<dbReference type="AlphaFoldDB" id="A0A2W4RIM7"/>
<dbReference type="EMBL" id="QJPH01000177">
    <property type="protein sequence ID" value="PZN83751.1"/>
    <property type="molecule type" value="Genomic_DNA"/>
</dbReference>